<dbReference type="GO" id="GO:0005634">
    <property type="term" value="C:nucleus"/>
    <property type="evidence" value="ECO:0007669"/>
    <property type="project" value="UniProtKB-SubCell"/>
</dbReference>
<feature type="non-terminal residue" evidence="7">
    <location>
        <position position="1"/>
    </location>
</feature>
<evidence type="ECO:0000256" key="5">
    <source>
        <dbReference type="ARBA" id="ARBA00023242"/>
    </source>
</evidence>
<dbReference type="AlphaFoldDB" id="A0A8X8BRH7"/>
<accession>A0A8X8BRH7</accession>
<dbReference type="EMBL" id="JAATIS010003638">
    <property type="protein sequence ID" value="KAG2463636.1"/>
    <property type="molecule type" value="Genomic_DNA"/>
</dbReference>
<sequence>MLLPLSDQVAGVTRKATGRREAIERQRKSGDLVVGIPNVSDLAVGGNQVLRDWDECHTGARDREVSSLVCLVETERQHQDKLAEAILAAQRSFNVNVHLADSLPLPTKNEANRPRIDLVVFIVNHFNSHSLELTKSYLQHLDVMYFLGRLCFLVSDARSAKSDRDILHAVREMAAQYSSPLLFTELQTEQGLATAADRLLVFTKVSAGFVPGVSSLFLNTLTSCSHPMESSPTKLSDTD</sequence>
<proteinExistence type="predicted"/>
<feature type="non-terminal residue" evidence="7">
    <location>
        <position position="239"/>
    </location>
</feature>
<dbReference type="InterPro" id="IPR027417">
    <property type="entry name" value="P-loop_NTPase"/>
</dbReference>
<evidence type="ECO:0000256" key="4">
    <source>
        <dbReference type="ARBA" id="ARBA00022454"/>
    </source>
</evidence>
<dbReference type="PANTHER" id="PTHR34436:SF1">
    <property type="entry name" value="CENTROMERE PROTEIN M"/>
    <property type="match status" value="1"/>
</dbReference>
<gene>
    <name evidence="7" type="primary">Cenpm</name>
    <name evidence="7" type="ORF">GTO96_0002627</name>
</gene>
<dbReference type="Gene3D" id="3.40.50.300">
    <property type="entry name" value="P-loop containing nucleotide triphosphate hydrolases"/>
    <property type="match status" value="1"/>
</dbReference>
<protein>
    <recommendedName>
        <fullName evidence="3">Centromere protein M</fullName>
    </recommendedName>
</protein>
<dbReference type="InterPro" id="IPR020987">
    <property type="entry name" value="Centromere_Cenp-M"/>
</dbReference>
<reference evidence="7 8" key="1">
    <citation type="journal article" date="2021" name="Cell">
        <title>Tracing the genetic footprints of vertebrate landing in non-teleost ray-finned fishes.</title>
        <authorList>
            <person name="Bi X."/>
            <person name="Wang K."/>
            <person name="Yang L."/>
            <person name="Pan H."/>
            <person name="Jiang H."/>
            <person name="Wei Q."/>
            <person name="Fang M."/>
            <person name="Yu H."/>
            <person name="Zhu C."/>
            <person name="Cai Y."/>
            <person name="He Y."/>
            <person name="Gan X."/>
            <person name="Zeng H."/>
            <person name="Yu D."/>
            <person name="Zhu Y."/>
            <person name="Jiang H."/>
            <person name="Qiu Q."/>
            <person name="Yang H."/>
            <person name="Zhang Y.E."/>
            <person name="Wang W."/>
            <person name="Zhu M."/>
            <person name="He S."/>
            <person name="Zhang G."/>
        </authorList>
    </citation>
    <scope>NUCLEOTIDE SEQUENCE [LARGE SCALE GENOMIC DNA]</scope>
    <source>
        <strain evidence="7">Bchr_013</strain>
    </source>
</reference>
<dbReference type="Proteomes" id="UP000886611">
    <property type="component" value="Unassembled WGS sequence"/>
</dbReference>
<comment type="subcellular location">
    <subcellularLocation>
        <location evidence="2">Chromosome</location>
        <location evidence="2">Centromere</location>
    </subcellularLocation>
    <subcellularLocation>
        <location evidence="1">Nucleus</location>
    </subcellularLocation>
</comment>
<evidence type="ECO:0000256" key="1">
    <source>
        <dbReference type="ARBA" id="ARBA00004123"/>
    </source>
</evidence>
<evidence type="ECO:0000256" key="2">
    <source>
        <dbReference type="ARBA" id="ARBA00004584"/>
    </source>
</evidence>
<dbReference type="PANTHER" id="PTHR34436">
    <property type="entry name" value="CENTROMERE PROTEIN M"/>
    <property type="match status" value="1"/>
</dbReference>
<organism evidence="7 8">
    <name type="scientific">Polypterus senegalus</name>
    <name type="common">Senegal bichir</name>
    <dbReference type="NCBI Taxonomy" id="55291"/>
    <lineage>
        <taxon>Eukaryota</taxon>
        <taxon>Metazoa</taxon>
        <taxon>Chordata</taxon>
        <taxon>Craniata</taxon>
        <taxon>Vertebrata</taxon>
        <taxon>Euteleostomi</taxon>
        <taxon>Actinopterygii</taxon>
        <taxon>Polypteriformes</taxon>
        <taxon>Polypteridae</taxon>
        <taxon>Polypterus</taxon>
    </lineage>
</organism>
<evidence type="ECO:0000256" key="6">
    <source>
        <dbReference type="ARBA" id="ARBA00023328"/>
    </source>
</evidence>
<keyword evidence="6" id="KW-0137">Centromere</keyword>
<keyword evidence="8" id="KW-1185">Reference proteome</keyword>
<dbReference type="Pfam" id="PF11111">
    <property type="entry name" value="CENP-M"/>
    <property type="match status" value="1"/>
</dbReference>
<dbReference type="GO" id="GO:0000775">
    <property type="term" value="C:chromosome, centromeric region"/>
    <property type="evidence" value="ECO:0007669"/>
    <property type="project" value="UniProtKB-SubCell"/>
</dbReference>
<keyword evidence="5" id="KW-0539">Nucleus</keyword>
<comment type="caution">
    <text evidence="7">The sequence shown here is derived from an EMBL/GenBank/DDBJ whole genome shotgun (WGS) entry which is preliminary data.</text>
</comment>
<evidence type="ECO:0000256" key="3">
    <source>
        <dbReference type="ARBA" id="ARBA00016382"/>
    </source>
</evidence>
<evidence type="ECO:0000313" key="8">
    <source>
        <dbReference type="Proteomes" id="UP000886611"/>
    </source>
</evidence>
<evidence type="ECO:0000313" key="7">
    <source>
        <dbReference type="EMBL" id="KAG2463636.1"/>
    </source>
</evidence>
<keyword evidence="4" id="KW-0158">Chromosome</keyword>
<name>A0A8X8BRH7_POLSE</name>